<gene>
    <name evidence="1" type="ORF">EV356DRAFT_193982</name>
</gene>
<dbReference type="AlphaFoldDB" id="A0A6A6H6R9"/>
<protein>
    <submittedName>
        <fullName evidence="1">Uncharacterized protein</fullName>
    </submittedName>
</protein>
<name>A0A6A6H6R9_VIRVR</name>
<evidence type="ECO:0000313" key="1">
    <source>
        <dbReference type="EMBL" id="KAF2233712.1"/>
    </source>
</evidence>
<accession>A0A6A6H6R9</accession>
<dbReference type="Proteomes" id="UP000800092">
    <property type="component" value="Unassembled WGS sequence"/>
</dbReference>
<dbReference type="EMBL" id="ML991804">
    <property type="protein sequence ID" value="KAF2233712.1"/>
    <property type="molecule type" value="Genomic_DNA"/>
</dbReference>
<reference evidence="1" key="1">
    <citation type="journal article" date="2020" name="Stud. Mycol.">
        <title>101 Dothideomycetes genomes: a test case for predicting lifestyles and emergence of pathogens.</title>
        <authorList>
            <person name="Haridas S."/>
            <person name="Albert R."/>
            <person name="Binder M."/>
            <person name="Bloem J."/>
            <person name="Labutti K."/>
            <person name="Salamov A."/>
            <person name="Andreopoulos B."/>
            <person name="Baker S."/>
            <person name="Barry K."/>
            <person name="Bills G."/>
            <person name="Bluhm B."/>
            <person name="Cannon C."/>
            <person name="Castanera R."/>
            <person name="Culley D."/>
            <person name="Daum C."/>
            <person name="Ezra D."/>
            <person name="Gonzalez J."/>
            <person name="Henrissat B."/>
            <person name="Kuo A."/>
            <person name="Liang C."/>
            <person name="Lipzen A."/>
            <person name="Lutzoni F."/>
            <person name="Magnuson J."/>
            <person name="Mondo S."/>
            <person name="Nolan M."/>
            <person name="Ohm R."/>
            <person name="Pangilinan J."/>
            <person name="Park H.-J."/>
            <person name="Ramirez L."/>
            <person name="Alfaro M."/>
            <person name="Sun H."/>
            <person name="Tritt A."/>
            <person name="Yoshinaga Y."/>
            <person name="Zwiers L.-H."/>
            <person name="Turgeon B."/>
            <person name="Goodwin S."/>
            <person name="Spatafora J."/>
            <person name="Crous P."/>
            <person name="Grigoriev I."/>
        </authorList>
    </citation>
    <scope>NUCLEOTIDE SEQUENCE</scope>
    <source>
        <strain evidence="1">Tuck. ex Michener</strain>
    </source>
</reference>
<keyword evidence="2" id="KW-1185">Reference proteome</keyword>
<sequence>MYERRVCPPNVSLGPALGVPLVLLGRLSFSFPTTYQESPLSLLFGTDRDIISILELIVVSTYFTVREGVLRSLWSCWTLW</sequence>
<proteinExistence type="predicted"/>
<evidence type="ECO:0000313" key="2">
    <source>
        <dbReference type="Proteomes" id="UP000800092"/>
    </source>
</evidence>
<organism evidence="1 2">
    <name type="scientific">Viridothelium virens</name>
    <name type="common">Speckled blister lichen</name>
    <name type="synonym">Trypethelium virens</name>
    <dbReference type="NCBI Taxonomy" id="1048519"/>
    <lineage>
        <taxon>Eukaryota</taxon>
        <taxon>Fungi</taxon>
        <taxon>Dikarya</taxon>
        <taxon>Ascomycota</taxon>
        <taxon>Pezizomycotina</taxon>
        <taxon>Dothideomycetes</taxon>
        <taxon>Dothideomycetes incertae sedis</taxon>
        <taxon>Trypetheliales</taxon>
        <taxon>Trypetheliaceae</taxon>
        <taxon>Viridothelium</taxon>
    </lineage>
</organism>